<dbReference type="Gene3D" id="3.30.1370.210">
    <property type="match status" value="1"/>
</dbReference>
<dbReference type="GO" id="GO:0005737">
    <property type="term" value="C:cytoplasm"/>
    <property type="evidence" value="ECO:0007669"/>
    <property type="project" value="TreeGrafter"/>
</dbReference>
<dbReference type="PANTHER" id="PTHR12675:SF12">
    <property type="entry name" value="PROTEIN MUSCLEBLIND"/>
    <property type="match status" value="1"/>
</dbReference>
<evidence type="ECO:0000256" key="8">
    <source>
        <dbReference type="ARBA" id="ARBA00073793"/>
    </source>
</evidence>
<feature type="domain" description="C3H1-type" evidence="11">
    <location>
        <begin position="50"/>
        <end position="78"/>
    </location>
</feature>
<dbReference type="GO" id="GO:0008270">
    <property type="term" value="F:zinc ion binding"/>
    <property type="evidence" value="ECO:0007669"/>
    <property type="project" value="UniProtKB-KW"/>
</dbReference>
<keyword evidence="12" id="KW-1185">Reference proteome</keyword>
<dbReference type="Pfam" id="PF22628">
    <property type="entry name" value="zf-CCCH_10"/>
    <property type="match status" value="2"/>
</dbReference>
<keyword evidence="3" id="KW-0677">Repeat</keyword>
<reference evidence="13" key="1">
    <citation type="submission" date="2022-11" db="UniProtKB">
        <authorList>
            <consortium name="WormBaseParasite"/>
        </authorList>
    </citation>
    <scope>IDENTIFICATION</scope>
</reference>
<comment type="subcellular location">
    <subcellularLocation>
        <location evidence="1">Nucleus</location>
    </subcellularLocation>
</comment>
<evidence type="ECO:0000256" key="2">
    <source>
        <dbReference type="ARBA" id="ARBA00022723"/>
    </source>
</evidence>
<dbReference type="GO" id="GO:0003723">
    <property type="term" value="F:RNA binding"/>
    <property type="evidence" value="ECO:0007669"/>
    <property type="project" value="TreeGrafter"/>
</dbReference>
<evidence type="ECO:0000313" key="12">
    <source>
        <dbReference type="Proteomes" id="UP000887565"/>
    </source>
</evidence>
<evidence type="ECO:0000256" key="1">
    <source>
        <dbReference type="ARBA" id="ARBA00004123"/>
    </source>
</evidence>
<protein>
    <recommendedName>
        <fullName evidence="8">Muscleblind-like protein</fullName>
    </recommendedName>
</protein>
<dbReference type="Proteomes" id="UP000887565">
    <property type="component" value="Unplaced"/>
</dbReference>
<feature type="zinc finger region" description="C3H1-type" evidence="9">
    <location>
        <begin position="50"/>
        <end position="78"/>
    </location>
</feature>
<dbReference type="PANTHER" id="PTHR12675">
    <property type="entry name" value="MUSCLEBLIND-LIKE PROTEIN"/>
    <property type="match status" value="1"/>
</dbReference>
<dbReference type="InterPro" id="IPR000571">
    <property type="entry name" value="Znf_CCCH"/>
</dbReference>
<feature type="zinc finger region" description="C3H1-type" evidence="9">
    <location>
        <begin position="84"/>
        <end position="112"/>
    </location>
</feature>
<feature type="compositionally biased region" description="Polar residues" evidence="10">
    <location>
        <begin position="8"/>
        <end position="21"/>
    </location>
</feature>
<dbReference type="FunFam" id="3.30.1370.210:FF:000005">
    <property type="entry name" value="Muscleblind, isoform M"/>
    <property type="match status" value="1"/>
</dbReference>
<name>A0A915JJ55_ROMCU</name>
<evidence type="ECO:0000256" key="5">
    <source>
        <dbReference type="ARBA" id="ARBA00022833"/>
    </source>
</evidence>
<evidence type="ECO:0000256" key="4">
    <source>
        <dbReference type="ARBA" id="ARBA00022771"/>
    </source>
</evidence>
<dbReference type="PROSITE" id="PS50103">
    <property type="entry name" value="ZF_C3H1"/>
    <property type="match status" value="2"/>
</dbReference>
<keyword evidence="4 9" id="KW-0863">Zinc-finger</keyword>
<keyword evidence="2 9" id="KW-0479">Metal-binding</keyword>
<evidence type="ECO:0000256" key="9">
    <source>
        <dbReference type="PROSITE-ProRule" id="PRU00723"/>
    </source>
</evidence>
<sequence>MHGDKGTATLTTGSSGVMQSVPQPPATYLTPTTTANGLVGGILNVKDSRWLQLEVCREFQRGQCSRSDLECKFAHPPPHVEIQNGRVTACYDSIKGRCTRENPKCKYLHPPQHLKDQLLINGRNNLVLKNLLANQMTAQIAAPLSISPIAAMPGTSALIPNIAASYNPYAAYTFNAAALYPGLISTTGDPFAMASTGAWLHYGSEKSNCSASNVNASTKKPRDLDATSKELAEQAFTAANAAAVAAAAAHHQALVASCSPPNISYQQQQQQQQAYLTQLSAALAQPGQSRKRPMEQEQSSLSASSDALLMAAAALNSPVNKRAAVEKGGVPMMQPIYQTMPALGALPYQSFAVPGLTASYMVPATSCTSWKSGGGRDAILRSFGGNIFC</sequence>
<evidence type="ECO:0000256" key="10">
    <source>
        <dbReference type="SAM" id="MobiDB-lite"/>
    </source>
</evidence>
<dbReference type="SMART" id="SM00356">
    <property type="entry name" value="ZnF_C3H1"/>
    <property type="match status" value="2"/>
</dbReference>
<comment type="similarity">
    <text evidence="7">Belongs to the muscleblind family.</text>
</comment>
<accession>A0A915JJ55</accession>
<dbReference type="AlphaFoldDB" id="A0A915JJ55"/>
<evidence type="ECO:0000259" key="11">
    <source>
        <dbReference type="PROSITE" id="PS50103"/>
    </source>
</evidence>
<dbReference type="InterPro" id="IPR054429">
    <property type="entry name" value="Znf-CCCH_Muscleblind-like"/>
</dbReference>
<dbReference type="GO" id="GO:0005654">
    <property type="term" value="C:nucleoplasm"/>
    <property type="evidence" value="ECO:0007669"/>
    <property type="project" value="TreeGrafter"/>
</dbReference>
<evidence type="ECO:0000313" key="13">
    <source>
        <dbReference type="WBParaSite" id="nRc.2.0.1.t26148-RA"/>
    </source>
</evidence>
<feature type="region of interest" description="Disordered" evidence="10">
    <location>
        <begin position="1"/>
        <end position="21"/>
    </location>
</feature>
<evidence type="ECO:0000256" key="7">
    <source>
        <dbReference type="ARBA" id="ARBA00038226"/>
    </source>
</evidence>
<feature type="domain" description="C3H1-type" evidence="11">
    <location>
        <begin position="84"/>
        <end position="112"/>
    </location>
</feature>
<proteinExistence type="inferred from homology"/>
<dbReference type="WBParaSite" id="nRc.2.0.1.t26148-RA">
    <property type="protein sequence ID" value="nRc.2.0.1.t26148-RA"/>
    <property type="gene ID" value="nRc.2.0.1.g26148"/>
</dbReference>
<evidence type="ECO:0000256" key="3">
    <source>
        <dbReference type="ARBA" id="ARBA00022737"/>
    </source>
</evidence>
<dbReference type="GO" id="GO:0043484">
    <property type="term" value="P:regulation of RNA splicing"/>
    <property type="evidence" value="ECO:0007669"/>
    <property type="project" value="TreeGrafter"/>
</dbReference>
<organism evidence="12 13">
    <name type="scientific">Romanomermis culicivorax</name>
    <name type="common">Nematode worm</name>
    <dbReference type="NCBI Taxonomy" id="13658"/>
    <lineage>
        <taxon>Eukaryota</taxon>
        <taxon>Metazoa</taxon>
        <taxon>Ecdysozoa</taxon>
        <taxon>Nematoda</taxon>
        <taxon>Enoplea</taxon>
        <taxon>Dorylaimia</taxon>
        <taxon>Mermithida</taxon>
        <taxon>Mermithoidea</taxon>
        <taxon>Mermithidae</taxon>
        <taxon>Romanomermis</taxon>
    </lineage>
</organism>
<evidence type="ECO:0000256" key="6">
    <source>
        <dbReference type="ARBA" id="ARBA00023242"/>
    </source>
</evidence>
<keyword evidence="6" id="KW-0539">Nucleus</keyword>
<keyword evidence="5 9" id="KW-0862">Zinc</keyword>